<feature type="transmembrane region" description="Helical" evidence="1">
    <location>
        <begin position="12"/>
        <end position="32"/>
    </location>
</feature>
<gene>
    <name evidence="2" type="ORF">LCGC14_1608390</name>
</gene>
<sequence>MFKPQDHRLVEPLPTPALIILLGAWTIMALWAGAWNVYLCDGAWYTLPVIFTYLIAWVVGLALALYLLTE</sequence>
<accession>A0A0F9L9A8</accession>
<evidence type="ECO:0000313" key="2">
    <source>
        <dbReference type="EMBL" id="KKM24110.1"/>
    </source>
</evidence>
<name>A0A0F9L9A8_9ZZZZ</name>
<keyword evidence="1" id="KW-0472">Membrane</keyword>
<feature type="transmembrane region" description="Helical" evidence="1">
    <location>
        <begin position="44"/>
        <end position="68"/>
    </location>
</feature>
<protein>
    <submittedName>
        <fullName evidence="2">Uncharacterized protein</fullName>
    </submittedName>
</protein>
<keyword evidence="1" id="KW-0812">Transmembrane</keyword>
<comment type="caution">
    <text evidence="2">The sequence shown here is derived from an EMBL/GenBank/DDBJ whole genome shotgun (WGS) entry which is preliminary data.</text>
</comment>
<keyword evidence="1" id="KW-1133">Transmembrane helix</keyword>
<reference evidence="2" key="1">
    <citation type="journal article" date="2015" name="Nature">
        <title>Complex archaea that bridge the gap between prokaryotes and eukaryotes.</title>
        <authorList>
            <person name="Spang A."/>
            <person name="Saw J.H."/>
            <person name="Jorgensen S.L."/>
            <person name="Zaremba-Niedzwiedzka K."/>
            <person name="Martijn J."/>
            <person name="Lind A.E."/>
            <person name="van Eijk R."/>
            <person name="Schleper C."/>
            <person name="Guy L."/>
            <person name="Ettema T.J."/>
        </authorList>
    </citation>
    <scope>NUCLEOTIDE SEQUENCE</scope>
</reference>
<organism evidence="2">
    <name type="scientific">marine sediment metagenome</name>
    <dbReference type="NCBI Taxonomy" id="412755"/>
    <lineage>
        <taxon>unclassified sequences</taxon>
        <taxon>metagenomes</taxon>
        <taxon>ecological metagenomes</taxon>
    </lineage>
</organism>
<proteinExistence type="predicted"/>
<evidence type="ECO:0000256" key="1">
    <source>
        <dbReference type="SAM" id="Phobius"/>
    </source>
</evidence>
<dbReference type="AlphaFoldDB" id="A0A0F9L9A8"/>
<dbReference type="EMBL" id="LAZR01012992">
    <property type="protein sequence ID" value="KKM24110.1"/>
    <property type="molecule type" value="Genomic_DNA"/>
</dbReference>